<name>A0ABR4FT25_9EURO</name>
<proteinExistence type="predicted"/>
<feature type="compositionally biased region" description="Polar residues" evidence="3">
    <location>
        <begin position="1"/>
        <end position="16"/>
    </location>
</feature>
<dbReference type="PANTHER" id="PTHR15074">
    <property type="entry name" value="METHYL-CPG-BINDING PROTEIN"/>
    <property type="match status" value="1"/>
</dbReference>
<feature type="region of interest" description="Disordered" evidence="3">
    <location>
        <begin position="577"/>
        <end position="599"/>
    </location>
</feature>
<protein>
    <recommendedName>
        <fullName evidence="4">HhH-GPD domain-containing protein</fullName>
    </recommendedName>
</protein>
<feature type="compositionally biased region" description="Low complexity" evidence="3">
    <location>
        <begin position="28"/>
        <end position="47"/>
    </location>
</feature>
<feature type="compositionally biased region" description="Polar residues" evidence="3">
    <location>
        <begin position="238"/>
        <end position="247"/>
    </location>
</feature>
<organism evidence="5 6">
    <name type="scientific">Aspergillus keveii</name>
    <dbReference type="NCBI Taxonomy" id="714993"/>
    <lineage>
        <taxon>Eukaryota</taxon>
        <taxon>Fungi</taxon>
        <taxon>Dikarya</taxon>
        <taxon>Ascomycota</taxon>
        <taxon>Pezizomycotina</taxon>
        <taxon>Eurotiomycetes</taxon>
        <taxon>Eurotiomycetidae</taxon>
        <taxon>Eurotiales</taxon>
        <taxon>Aspergillaceae</taxon>
        <taxon>Aspergillus</taxon>
        <taxon>Aspergillus subgen. Nidulantes</taxon>
    </lineage>
</organism>
<dbReference type="PANTHER" id="PTHR15074:SF0">
    <property type="entry name" value="METHYL-CPG-BINDING DOMAIN PROTEIN 4-LIKE PROTEIN"/>
    <property type="match status" value="1"/>
</dbReference>
<feature type="region of interest" description="Disordered" evidence="3">
    <location>
        <begin position="224"/>
        <end position="261"/>
    </location>
</feature>
<feature type="domain" description="HhH-GPD" evidence="4">
    <location>
        <begin position="655"/>
        <end position="731"/>
    </location>
</feature>
<feature type="region of interest" description="Disordered" evidence="3">
    <location>
        <begin position="276"/>
        <end position="364"/>
    </location>
</feature>
<feature type="region of interest" description="Disordered" evidence="3">
    <location>
        <begin position="1"/>
        <end position="53"/>
    </location>
</feature>
<dbReference type="Pfam" id="PF00730">
    <property type="entry name" value="HhH-GPD"/>
    <property type="match status" value="1"/>
</dbReference>
<comment type="caution">
    <text evidence="5">The sequence shown here is derived from an EMBL/GenBank/DDBJ whole genome shotgun (WGS) entry which is preliminary data.</text>
</comment>
<dbReference type="SUPFAM" id="SSF48150">
    <property type="entry name" value="DNA-glycosylase"/>
    <property type="match status" value="1"/>
</dbReference>
<evidence type="ECO:0000313" key="6">
    <source>
        <dbReference type="Proteomes" id="UP001610563"/>
    </source>
</evidence>
<dbReference type="InterPro" id="IPR011257">
    <property type="entry name" value="DNA_glycosylase"/>
</dbReference>
<evidence type="ECO:0000313" key="5">
    <source>
        <dbReference type="EMBL" id="KAL2786412.1"/>
    </source>
</evidence>
<comment type="subcellular location">
    <subcellularLocation>
        <location evidence="1">Nucleus</location>
    </subcellularLocation>
</comment>
<feature type="region of interest" description="Disordered" evidence="3">
    <location>
        <begin position="533"/>
        <end position="562"/>
    </location>
</feature>
<feature type="compositionally biased region" description="Low complexity" evidence="3">
    <location>
        <begin position="334"/>
        <end position="345"/>
    </location>
</feature>
<feature type="region of interest" description="Disordered" evidence="3">
    <location>
        <begin position="443"/>
        <end position="464"/>
    </location>
</feature>
<feature type="compositionally biased region" description="Basic residues" evidence="3">
    <location>
        <begin position="346"/>
        <end position="355"/>
    </location>
</feature>
<dbReference type="Proteomes" id="UP001610563">
    <property type="component" value="Unassembled WGS sequence"/>
</dbReference>
<gene>
    <name evidence="5" type="ORF">BJX66DRAFT_342179</name>
</gene>
<dbReference type="EMBL" id="JBFTWV010000118">
    <property type="protein sequence ID" value="KAL2786412.1"/>
    <property type="molecule type" value="Genomic_DNA"/>
</dbReference>
<sequence>MAPTPRSQPTWFLSKSPTEKLAEPTPPSNSKNPTKNNNTKSPTSNPTPNSPAAPLLRDLYNSLETSYNPLLTIICNHAFIKEARYPVRQSARIRFVRDVYHEGGLLGYSDEAVKRVLVDVKRFFLERVGRMDVFDEEGVEFGEEVDDLAGYHVVVGDGVDDGFEDGAEDVFGAEDGVQSGNEGGWETESLSKASGVDNAVDEFERAVGSVKSASQMLRDIAAALAGSPSHHSSESPSVKAQRQAKPTTSEKKHKRKHKQSLGEEIVEAVKAALAETNKPLDNHEEVLTEPIESQAKPAKHDKRKRKDSHGDESVEAVPCVSDKALEEPEEPIDPIESQVKSVKLSKSQKKRKRKRTRDEYSVEVSREIDEPLGGDKKASINPVKSQIKPVQHENKRKPIDESVKGAVETDLPLDDPKAKYTDPVETYTATRRLLFDDKSHASIRRTRKHKKNRRDKPRQHFGAGFLTTDDSREMATGDEVRSKYFVNPRTKPRVTVRPEAFQSSSRFLIEDVRVMIEDAGFASDFFLSESTLSDVPSDLESTPDSPSPSPRKSAVADDSLDDKFETPGEDIIYEPLRCVTPPPKKQPPPQFESPSKHALVVNRRKPRTKLSKISPYFPGPLVHADSCLPFPPIDAPGFGLIQEQLAHDPFRLLLATIFLNRTRGGVALPVLFRVFDHYPTIEAMAAAEPSDLTSMINSLGFQNQRAKKCITLAQTWLDSPPCRGKRYRKLNYPQKLDGRDVKPRECIDDNDARVAWEIAHLPGVGAYALDSWRIFCRDELRGLAKDWQGDGAATADFVPEWKSVLPQDKELRAYLTWMWLKEGWVWDRETGKTTRASDKVMRAARRGGTAHMEEGNWTLEMSPVKQAR</sequence>
<dbReference type="InterPro" id="IPR045138">
    <property type="entry name" value="MeCP2/MBD4"/>
</dbReference>
<evidence type="ECO:0000256" key="1">
    <source>
        <dbReference type="ARBA" id="ARBA00004123"/>
    </source>
</evidence>
<evidence type="ECO:0000259" key="4">
    <source>
        <dbReference type="Pfam" id="PF00730"/>
    </source>
</evidence>
<evidence type="ECO:0000256" key="2">
    <source>
        <dbReference type="ARBA" id="ARBA00023242"/>
    </source>
</evidence>
<feature type="compositionally biased region" description="Basic residues" evidence="3">
    <location>
        <begin position="297"/>
        <end position="307"/>
    </location>
</feature>
<keyword evidence="2" id="KW-0539">Nucleus</keyword>
<evidence type="ECO:0000256" key="3">
    <source>
        <dbReference type="SAM" id="MobiDB-lite"/>
    </source>
</evidence>
<accession>A0ABR4FT25</accession>
<keyword evidence="6" id="KW-1185">Reference proteome</keyword>
<reference evidence="5 6" key="1">
    <citation type="submission" date="2024-07" db="EMBL/GenBank/DDBJ databases">
        <title>Section-level genome sequencing and comparative genomics of Aspergillus sections Usti and Cavernicolus.</title>
        <authorList>
            <consortium name="Lawrence Berkeley National Laboratory"/>
            <person name="Nybo J.L."/>
            <person name="Vesth T.C."/>
            <person name="Theobald S."/>
            <person name="Frisvad J.C."/>
            <person name="Larsen T.O."/>
            <person name="Kjaerboelling I."/>
            <person name="Rothschild-Mancinelli K."/>
            <person name="Lyhne E.K."/>
            <person name="Kogle M.E."/>
            <person name="Barry K."/>
            <person name="Clum A."/>
            <person name="Na H."/>
            <person name="Ledsgaard L."/>
            <person name="Lin J."/>
            <person name="Lipzen A."/>
            <person name="Kuo A."/>
            <person name="Riley R."/>
            <person name="Mondo S."/>
            <person name="Labutti K."/>
            <person name="Haridas S."/>
            <person name="Pangalinan J."/>
            <person name="Salamov A.A."/>
            <person name="Simmons B.A."/>
            <person name="Magnuson J.K."/>
            <person name="Chen J."/>
            <person name="Drula E."/>
            <person name="Henrissat B."/>
            <person name="Wiebenga A."/>
            <person name="Lubbers R.J."/>
            <person name="Gomes A.C."/>
            <person name="Makela M.R."/>
            <person name="Stajich J."/>
            <person name="Grigoriev I.V."/>
            <person name="Mortensen U.H."/>
            <person name="De Vries R.P."/>
            <person name="Baker S.E."/>
            <person name="Andersen M.R."/>
        </authorList>
    </citation>
    <scope>NUCLEOTIDE SEQUENCE [LARGE SCALE GENOMIC DNA]</scope>
    <source>
        <strain evidence="5 6">CBS 209.92</strain>
    </source>
</reference>
<dbReference type="InterPro" id="IPR003265">
    <property type="entry name" value="HhH-GPD_domain"/>
</dbReference>
<feature type="compositionally biased region" description="Low complexity" evidence="3">
    <location>
        <begin position="227"/>
        <end position="237"/>
    </location>
</feature>
<feature type="compositionally biased region" description="Basic residues" evidence="3">
    <location>
        <begin position="443"/>
        <end position="459"/>
    </location>
</feature>
<feature type="compositionally biased region" description="Polar residues" evidence="3">
    <location>
        <begin position="533"/>
        <end position="544"/>
    </location>
</feature>
<dbReference type="Gene3D" id="1.10.340.30">
    <property type="entry name" value="Hypothetical protein, domain 2"/>
    <property type="match status" value="1"/>
</dbReference>
<feature type="compositionally biased region" description="Pro residues" evidence="3">
    <location>
        <begin position="580"/>
        <end position="591"/>
    </location>
</feature>